<dbReference type="AlphaFoldDB" id="A0A1H2ZJN8"/>
<dbReference type="Proteomes" id="UP000243778">
    <property type="component" value="Unassembled WGS sequence"/>
</dbReference>
<dbReference type="Gene3D" id="2.40.128.270">
    <property type="match status" value="1"/>
</dbReference>
<dbReference type="InterPro" id="IPR053147">
    <property type="entry name" value="Hsp_HslJ-like"/>
</dbReference>
<gene>
    <name evidence="2" type="ORF">SAMN05216287_2341</name>
</gene>
<dbReference type="EMBL" id="FNNU01000003">
    <property type="protein sequence ID" value="SDX17722.1"/>
    <property type="molecule type" value="Genomic_DNA"/>
</dbReference>
<keyword evidence="2" id="KW-0346">Stress response</keyword>
<protein>
    <submittedName>
        <fullName evidence="2">Heat shock protein HslJ</fullName>
    </submittedName>
</protein>
<dbReference type="PANTHER" id="PTHR35535">
    <property type="entry name" value="HEAT SHOCK PROTEIN HSLJ"/>
    <property type="match status" value="1"/>
</dbReference>
<dbReference type="STRING" id="1007099.SAMN05216287_2341"/>
<reference evidence="3" key="1">
    <citation type="submission" date="2016-10" db="EMBL/GenBank/DDBJ databases">
        <authorList>
            <person name="Varghese N."/>
            <person name="Submissions S."/>
        </authorList>
    </citation>
    <scope>NUCLEOTIDE SEQUENCE [LARGE SCALE GENOMIC DNA]</scope>
    <source>
        <strain evidence="3">NRRL B-59562</strain>
    </source>
</reference>
<evidence type="ECO:0000313" key="2">
    <source>
        <dbReference type="EMBL" id="SDX17722.1"/>
    </source>
</evidence>
<dbReference type="InterPro" id="IPR038670">
    <property type="entry name" value="HslJ-like_sf"/>
</dbReference>
<evidence type="ECO:0000259" key="1">
    <source>
        <dbReference type="Pfam" id="PF03724"/>
    </source>
</evidence>
<dbReference type="RefSeq" id="WP_090228161.1">
    <property type="nucleotide sequence ID" value="NZ_FNNU01000003.1"/>
</dbReference>
<feature type="domain" description="DUF306" evidence="1">
    <location>
        <begin position="26"/>
        <end position="126"/>
    </location>
</feature>
<dbReference type="PROSITE" id="PS51257">
    <property type="entry name" value="PROKAR_LIPOPROTEIN"/>
    <property type="match status" value="1"/>
</dbReference>
<name>A0A1H2ZJN8_9PSED</name>
<dbReference type="Pfam" id="PF03724">
    <property type="entry name" value="META"/>
    <property type="match status" value="1"/>
</dbReference>
<dbReference type="InterPro" id="IPR005184">
    <property type="entry name" value="DUF306_Meta_HslJ"/>
</dbReference>
<dbReference type="OrthoDB" id="5348860at2"/>
<dbReference type="PANTHER" id="PTHR35535:SF1">
    <property type="entry name" value="HEAT SHOCK PROTEIN HSLJ"/>
    <property type="match status" value="1"/>
</dbReference>
<evidence type="ECO:0000313" key="3">
    <source>
        <dbReference type="Proteomes" id="UP000243778"/>
    </source>
</evidence>
<accession>A0A1H2ZJN8</accession>
<sequence>MRTPLSLALCAATLVGCASHTPLQTERSYSVEWIGERPLIDRSHLTMTFGADGRAYGHAGCNHWFAQYTLKGEQLGFDFPGSTRKSCAPALMEQERRFLDALGTVRRWDVSEQDELRLWPASGKPIRLLPER</sequence>
<proteinExistence type="predicted"/>
<organism evidence="2 3">
    <name type="scientific">Pseudomonas kuykendallii</name>
    <dbReference type="NCBI Taxonomy" id="1007099"/>
    <lineage>
        <taxon>Bacteria</taxon>
        <taxon>Pseudomonadati</taxon>
        <taxon>Pseudomonadota</taxon>
        <taxon>Gammaproteobacteria</taxon>
        <taxon>Pseudomonadales</taxon>
        <taxon>Pseudomonadaceae</taxon>
        <taxon>Pseudomonas</taxon>
    </lineage>
</organism>
<keyword evidence="3" id="KW-1185">Reference proteome</keyword>